<accession>A0A6A4VJL2</accession>
<feature type="domain" description="Fibrinogen C-terminal" evidence="3">
    <location>
        <begin position="57"/>
        <end position="278"/>
    </location>
</feature>
<proteinExistence type="predicted"/>
<dbReference type="PANTHER" id="PTHR19143">
    <property type="entry name" value="FIBRINOGEN/TENASCIN/ANGIOPOEITIN"/>
    <property type="match status" value="1"/>
</dbReference>
<comment type="function">
    <text evidence="2">Lectin involved in innate immunity. Agglutinates all types of human erythrocytes, Gram-positive and Gram-negative bacteria. Has a stronger agglutinating activity towards Gram-negative bacteria than towards Gram-positive bacteria. Specifically recognizes acetyl group-containing substances on agglutinated cells. The hemagglutinating activity was inhibited by EDTA, acetyl group-containing mono- and disaccharides, N-acetyl derivatives of amino acids, other acetyl group-containing substances, propionamide and benzamide. Enhances the antimicrobial activity of big defensin against Gram-positive bacteria but not against Gram-negative bacteria.</text>
</comment>
<name>A0A6A4VJL2_AMPAM</name>
<reference evidence="4 5" key="1">
    <citation type="submission" date="2019-07" db="EMBL/GenBank/DDBJ databases">
        <title>Draft genome assembly of a fouling barnacle, Amphibalanus amphitrite (Darwin, 1854): The first reference genome for Thecostraca.</title>
        <authorList>
            <person name="Kim W."/>
        </authorList>
    </citation>
    <scope>NUCLEOTIDE SEQUENCE [LARGE SCALE GENOMIC DNA]</scope>
    <source>
        <strain evidence="4">SNU_AA5</strain>
        <tissue evidence="4">Soma without cirri and trophi</tissue>
    </source>
</reference>
<dbReference type="Pfam" id="PF00147">
    <property type="entry name" value="Fibrinogen_C"/>
    <property type="match status" value="1"/>
</dbReference>
<dbReference type="InterPro" id="IPR014716">
    <property type="entry name" value="Fibrinogen_a/b/g_C_1"/>
</dbReference>
<evidence type="ECO:0000313" key="5">
    <source>
        <dbReference type="Proteomes" id="UP000440578"/>
    </source>
</evidence>
<dbReference type="InterPro" id="IPR050373">
    <property type="entry name" value="Fibrinogen_C-term_domain"/>
</dbReference>
<dbReference type="FunFam" id="3.90.215.10:FF:000001">
    <property type="entry name" value="Tenascin isoform 1"/>
    <property type="match status" value="1"/>
</dbReference>
<dbReference type="PANTHER" id="PTHR19143:SF327">
    <property type="entry name" value="FI21813P1-RELATED"/>
    <property type="match status" value="1"/>
</dbReference>
<comment type="caution">
    <text evidence="4">The sequence shown here is derived from an EMBL/GenBank/DDBJ whole genome shotgun (WGS) entry which is preliminary data.</text>
</comment>
<dbReference type="OrthoDB" id="6361951at2759"/>
<dbReference type="SMART" id="SM00186">
    <property type="entry name" value="FBG"/>
    <property type="match status" value="1"/>
</dbReference>
<dbReference type="PROSITE" id="PS51406">
    <property type="entry name" value="FIBRINOGEN_C_2"/>
    <property type="match status" value="1"/>
</dbReference>
<evidence type="ECO:0000256" key="2">
    <source>
        <dbReference type="ARBA" id="ARBA00053344"/>
    </source>
</evidence>
<keyword evidence="5" id="KW-1185">Reference proteome</keyword>
<sequence>MQKISSDLDQVKHEFKPYDLKVRVLSDNVISLSQQLQVTSDILEKHLAEEAGAPPPSRRPGTVRDCSDLPAGARSGVHLLQTGLAGPQKVAALCDLDADGGRWTVIQRRDDIEPRENFYRNWTAYRAGFGRLDGEFWWGLDKMSALTAATDRSYELRVNLEDFEGRRRHALYGQFSIAPESDGFRLHVSNYSGDAGDSLSTHSGQRFTTYDRDHDPYAGNCARSHRGGWWYHEKCLQSNLNGVYFKKYRADNTRGITWTTFHNSFYSLKTVTMKIRPT</sequence>
<dbReference type="SUPFAM" id="SSF56496">
    <property type="entry name" value="Fibrinogen C-terminal domain-like"/>
    <property type="match status" value="1"/>
</dbReference>
<dbReference type="Proteomes" id="UP000440578">
    <property type="component" value="Unassembled WGS sequence"/>
</dbReference>
<dbReference type="AlphaFoldDB" id="A0A6A4VJL2"/>
<evidence type="ECO:0000313" key="4">
    <source>
        <dbReference type="EMBL" id="KAF0294656.1"/>
    </source>
</evidence>
<dbReference type="GO" id="GO:0005615">
    <property type="term" value="C:extracellular space"/>
    <property type="evidence" value="ECO:0007669"/>
    <property type="project" value="TreeGrafter"/>
</dbReference>
<protein>
    <submittedName>
        <fullName evidence="4">Angiopoietin-related protein 6</fullName>
    </submittedName>
</protein>
<keyword evidence="1" id="KW-1015">Disulfide bond</keyword>
<dbReference type="Gene3D" id="3.90.215.10">
    <property type="entry name" value="Gamma Fibrinogen, chain A, domain 1"/>
    <property type="match status" value="1"/>
</dbReference>
<dbReference type="InterPro" id="IPR002181">
    <property type="entry name" value="Fibrinogen_a/b/g_C_dom"/>
</dbReference>
<gene>
    <name evidence="4" type="primary">Angptl6_0</name>
    <name evidence="4" type="ORF">FJT64_007696</name>
</gene>
<dbReference type="CDD" id="cd00087">
    <property type="entry name" value="FReD"/>
    <property type="match status" value="1"/>
</dbReference>
<organism evidence="4 5">
    <name type="scientific">Amphibalanus amphitrite</name>
    <name type="common">Striped barnacle</name>
    <name type="synonym">Balanus amphitrite</name>
    <dbReference type="NCBI Taxonomy" id="1232801"/>
    <lineage>
        <taxon>Eukaryota</taxon>
        <taxon>Metazoa</taxon>
        <taxon>Ecdysozoa</taxon>
        <taxon>Arthropoda</taxon>
        <taxon>Crustacea</taxon>
        <taxon>Multicrustacea</taxon>
        <taxon>Cirripedia</taxon>
        <taxon>Thoracica</taxon>
        <taxon>Thoracicalcarea</taxon>
        <taxon>Balanomorpha</taxon>
        <taxon>Balanoidea</taxon>
        <taxon>Balanidae</taxon>
        <taxon>Amphibalaninae</taxon>
        <taxon>Amphibalanus</taxon>
    </lineage>
</organism>
<dbReference type="InterPro" id="IPR036056">
    <property type="entry name" value="Fibrinogen-like_C"/>
</dbReference>
<evidence type="ECO:0000256" key="1">
    <source>
        <dbReference type="ARBA" id="ARBA00023157"/>
    </source>
</evidence>
<dbReference type="GO" id="GO:0030246">
    <property type="term" value="F:carbohydrate binding"/>
    <property type="evidence" value="ECO:0007669"/>
    <property type="project" value="UniProtKB-ARBA"/>
</dbReference>
<dbReference type="EMBL" id="VIIS01001672">
    <property type="protein sequence ID" value="KAF0294656.1"/>
    <property type="molecule type" value="Genomic_DNA"/>
</dbReference>
<evidence type="ECO:0000259" key="3">
    <source>
        <dbReference type="PROSITE" id="PS51406"/>
    </source>
</evidence>